<sequence length="224" mass="25399">MNCREHHIPELELATGQVREALQAILHTILFIRSPGPVAPRDVHCEGFDLTYTRIATNDGSSIRSDGGGRSISRSISIENDLDKKVDDAIEVFLRSLTQIGPELLSGCLTLGFFERRATRQLFGLVSHEERVVWEQWILRVVVNNTPRPVNDDKASVIERQRIQDTAENMLKSAMLKVFEIAGGEIDHVPPVMYEFEISCTKRPDDREHYYSRVTKMPALINLS</sequence>
<evidence type="ECO:0000256" key="2">
    <source>
        <dbReference type="ARBA" id="ARBA00018874"/>
    </source>
</evidence>
<evidence type="ECO:0000313" key="4">
    <source>
        <dbReference type="EMBL" id="CAE4591679.1"/>
    </source>
</evidence>
<dbReference type="Pfam" id="PF07855">
    <property type="entry name" value="ATG101"/>
    <property type="match status" value="1"/>
</dbReference>
<dbReference type="InterPro" id="IPR012445">
    <property type="entry name" value="ATG101"/>
</dbReference>
<dbReference type="PANTHER" id="PTHR13292:SF0">
    <property type="entry name" value="AUTOPHAGY-RELATED PROTEIN 101"/>
    <property type="match status" value="1"/>
</dbReference>
<dbReference type="PANTHER" id="PTHR13292">
    <property type="entry name" value="AUTOPHAGY-RELATED PROTEIN 101"/>
    <property type="match status" value="1"/>
</dbReference>
<accession>A0A6U3S8L5</accession>
<dbReference type="GO" id="GO:0000407">
    <property type="term" value="C:phagophore assembly site"/>
    <property type="evidence" value="ECO:0007669"/>
    <property type="project" value="TreeGrafter"/>
</dbReference>
<protein>
    <recommendedName>
        <fullName evidence="2">Autophagy-related protein 101</fullName>
    </recommendedName>
</protein>
<dbReference type="GO" id="GO:0000045">
    <property type="term" value="P:autophagosome assembly"/>
    <property type="evidence" value="ECO:0007669"/>
    <property type="project" value="TreeGrafter"/>
</dbReference>
<dbReference type="GO" id="GO:0019901">
    <property type="term" value="F:protein kinase binding"/>
    <property type="evidence" value="ECO:0007669"/>
    <property type="project" value="TreeGrafter"/>
</dbReference>
<evidence type="ECO:0000256" key="1">
    <source>
        <dbReference type="ARBA" id="ARBA00007130"/>
    </source>
</evidence>
<name>A0A6U3S8L5_9STRA</name>
<comment type="similarity">
    <text evidence="1">Belongs to the ATG101 family.</text>
</comment>
<dbReference type="AlphaFoldDB" id="A0A6U3S8L5"/>
<evidence type="ECO:0000256" key="3">
    <source>
        <dbReference type="ARBA" id="ARBA00023006"/>
    </source>
</evidence>
<dbReference type="GO" id="GO:1990316">
    <property type="term" value="C:Atg1/ULK1 kinase complex"/>
    <property type="evidence" value="ECO:0007669"/>
    <property type="project" value="TreeGrafter"/>
</dbReference>
<organism evidence="4">
    <name type="scientific">Ditylum brightwellii</name>
    <dbReference type="NCBI Taxonomy" id="49249"/>
    <lineage>
        <taxon>Eukaryota</taxon>
        <taxon>Sar</taxon>
        <taxon>Stramenopiles</taxon>
        <taxon>Ochrophyta</taxon>
        <taxon>Bacillariophyta</taxon>
        <taxon>Mediophyceae</taxon>
        <taxon>Lithodesmiophycidae</taxon>
        <taxon>Lithodesmiales</taxon>
        <taxon>Lithodesmiaceae</taxon>
        <taxon>Ditylum</taxon>
    </lineage>
</organism>
<keyword evidence="3" id="KW-0072">Autophagy</keyword>
<dbReference type="EMBL" id="HBNS01008388">
    <property type="protein sequence ID" value="CAE4591679.1"/>
    <property type="molecule type" value="Transcribed_RNA"/>
</dbReference>
<reference evidence="4" key="1">
    <citation type="submission" date="2021-01" db="EMBL/GenBank/DDBJ databases">
        <authorList>
            <person name="Corre E."/>
            <person name="Pelletier E."/>
            <person name="Niang G."/>
            <person name="Scheremetjew M."/>
            <person name="Finn R."/>
            <person name="Kale V."/>
            <person name="Holt S."/>
            <person name="Cochrane G."/>
            <person name="Meng A."/>
            <person name="Brown T."/>
            <person name="Cohen L."/>
        </authorList>
    </citation>
    <scope>NUCLEOTIDE SEQUENCE</scope>
    <source>
        <strain evidence="4">GSO104</strain>
    </source>
</reference>
<proteinExistence type="inferred from homology"/>
<gene>
    <name evidence="4" type="ORF">DBRI00130_LOCUS6809</name>
</gene>